<accession>A0A6A6UBK3</accession>
<evidence type="ECO:0000313" key="4">
    <source>
        <dbReference type="Proteomes" id="UP000799302"/>
    </source>
</evidence>
<keyword evidence="3" id="KW-0378">Hydrolase</keyword>
<evidence type="ECO:0000256" key="1">
    <source>
        <dbReference type="SAM" id="SignalP"/>
    </source>
</evidence>
<evidence type="ECO:0000313" key="3">
    <source>
        <dbReference type="EMBL" id="KAF2669542.1"/>
    </source>
</evidence>
<organism evidence="3 4">
    <name type="scientific">Microthyrium microscopicum</name>
    <dbReference type="NCBI Taxonomy" id="703497"/>
    <lineage>
        <taxon>Eukaryota</taxon>
        <taxon>Fungi</taxon>
        <taxon>Dikarya</taxon>
        <taxon>Ascomycota</taxon>
        <taxon>Pezizomycotina</taxon>
        <taxon>Dothideomycetes</taxon>
        <taxon>Dothideomycetes incertae sedis</taxon>
        <taxon>Microthyriales</taxon>
        <taxon>Microthyriaceae</taxon>
        <taxon>Microthyrium</taxon>
    </lineage>
</organism>
<dbReference type="Proteomes" id="UP000799302">
    <property type="component" value="Unassembled WGS sequence"/>
</dbReference>
<dbReference type="Gene3D" id="3.40.50.1110">
    <property type="entry name" value="SGNH hydrolase"/>
    <property type="match status" value="1"/>
</dbReference>
<dbReference type="GO" id="GO:0004622">
    <property type="term" value="F:phosphatidylcholine lysophospholipase activity"/>
    <property type="evidence" value="ECO:0007669"/>
    <property type="project" value="TreeGrafter"/>
</dbReference>
<dbReference type="EMBL" id="MU004235">
    <property type="protein sequence ID" value="KAF2669542.1"/>
    <property type="molecule type" value="Genomic_DNA"/>
</dbReference>
<proteinExistence type="predicted"/>
<reference evidence="3" key="1">
    <citation type="journal article" date="2020" name="Stud. Mycol.">
        <title>101 Dothideomycetes genomes: a test case for predicting lifestyles and emergence of pathogens.</title>
        <authorList>
            <person name="Haridas S."/>
            <person name="Albert R."/>
            <person name="Binder M."/>
            <person name="Bloem J."/>
            <person name="Labutti K."/>
            <person name="Salamov A."/>
            <person name="Andreopoulos B."/>
            <person name="Baker S."/>
            <person name="Barry K."/>
            <person name="Bills G."/>
            <person name="Bluhm B."/>
            <person name="Cannon C."/>
            <person name="Castanera R."/>
            <person name="Culley D."/>
            <person name="Daum C."/>
            <person name="Ezra D."/>
            <person name="Gonzalez J."/>
            <person name="Henrissat B."/>
            <person name="Kuo A."/>
            <person name="Liang C."/>
            <person name="Lipzen A."/>
            <person name="Lutzoni F."/>
            <person name="Magnuson J."/>
            <person name="Mondo S."/>
            <person name="Nolan M."/>
            <person name="Ohm R."/>
            <person name="Pangilinan J."/>
            <person name="Park H.-J."/>
            <person name="Ramirez L."/>
            <person name="Alfaro M."/>
            <person name="Sun H."/>
            <person name="Tritt A."/>
            <person name="Yoshinaga Y."/>
            <person name="Zwiers L.-H."/>
            <person name="Turgeon B."/>
            <person name="Goodwin S."/>
            <person name="Spatafora J."/>
            <person name="Crous P."/>
            <person name="Grigoriev I."/>
        </authorList>
    </citation>
    <scope>NUCLEOTIDE SEQUENCE</scope>
    <source>
        <strain evidence="3">CBS 115976</strain>
    </source>
</reference>
<protein>
    <submittedName>
        <fullName evidence="3">SGNH hydrolase</fullName>
    </submittedName>
</protein>
<name>A0A6A6UBK3_9PEZI</name>
<keyword evidence="4" id="KW-1185">Reference proteome</keyword>
<dbReference type="AlphaFoldDB" id="A0A6A6UBK3"/>
<dbReference type="Pfam" id="PF13472">
    <property type="entry name" value="Lipase_GDSL_2"/>
    <property type="match status" value="1"/>
</dbReference>
<dbReference type="InterPro" id="IPR051532">
    <property type="entry name" value="Ester_Hydrolysis_Enzymes"/>
</dbReference>
<evidence type="ECO:0000259" key="2">
    <source>
        <dbReference type="Pfam" id="PF13472"/>
    </source>
</evidence>
<dbReference type="OrthoDB" id="2119228at2759"/>
<dbReference type="InterPro" id="IPR036514">
    <property type="entry name" value="SGNH_hydro_sf"/>
</dbReference>
<dbReference type="PANTHER" id="PTHR30383">
    <property type="entry name" value="THIOESTERASE 1/PROTEASE 1/LYSOPHOSPHOLIPASE L1"/>
    <property type="match status" value="1"/>
</dbReference>
<keyword evidence="1" id="KW-0732">Signal</keyword>
<dbReference type="PANTHER" id="PTHR30383:SF2">
    <property type="entry name" value="CELLULOSE-BINDING PROTEIN"/>
    <property type="match status" value="1"/>
</dbReference>
<feature type="domain" description="SGNH hydrolase-type esterase" evidence="2">
    <location>
        <begin position="27"/>
        <end position="210"/>
    </location>
</feature>
<dbReference type="InterPro" id="IPR013830">
    <property type="entry name" value="SGNH_hydro"/>
</dbReference>
<sequence length="234" mass="24998">MVKITATLLAVSAALTPVLAVVRVMPLGDSVTAGGCWRQKLYQKIVAGGITANDFKFVGSQGSLFPCTGTYDKANEGHVGWEMSQIPSALPGFLKTAAPVDVVMMLMGTNDVWRSRAVDKSMAYYAKSLEEMKAAKVKELVVAKIPLCNKGGCESYTPKYNAALADWAAKANSPELKVTVADCYKDKKFGPPDNAFNPAKDAQDGVHPNESTGAQKLVDCFYEPVVAAIKAAKK</sequence>
<feature type="signal peptide" evidence="1">
    <location>
        <begin position="1"/>
        <end position="20"/>
    </location>
</feature>
<gene>
    <name evidence="3" type="ORF">BT63DRAFT_455522</name>
</gene>
<feature type="chain" id="PRO_5025475361" evidence="1">
    <location>
        <begin position="21"/>
        <end position="234"/>
    </location>
</feature>
<dbReference type="SUPFAM" id="SSF52266">
    <property type="entry name" value="SGNH hydrolase"/>
    <property type="match status" value="1"/>
</dbReference>